<name>A0A381TPS5_9ZZZZ</name>
<dbReference type="AlphaFoldDB" id="A0A381TPS5"/>
<accession>A0A381TPS5</accession>
<evidence type="ECO:0008006" key="4">
    <source>
        <dbReference type="Google" id="ProtNLM"/>
    </source>
</evidence>
<protein>
    <recommendedName>
        <fullName evidence="4">Prohead core protein</fullName>
    </recommendedName>
</protein>
<evidence type="ECO:0000256" key="1">
    <source>
        <dbReference type="SAM" id="Coils"/>
    </source>
</evidence>
<feature type="compositionally biased region" description="Basic and acidic residues" evidence="2">
    <location>
        <begin position="1"/>
        <end position="16"/>
    </location>
</feature>
<organism evidence="3">
    <name type="scientific">marine metagenome</name>
    <dbReference type="NCBI Taxonomy" id="408172"/>
    <lineage>
        <taxon>unclassified sequences</taxon>
        <taxon>metagenomes</taxon>
        <taxon>ecological metagenomes</taxon>
    </lineage>
</organism>
<dbReference type="InterPro" id="IPR057966">
    <property type="entry name" value="T4_SCAF"/>
</dbReference>
<dbReference type="Pfam" id="PF25623">
    <property type="entry name" value="T4_CASP"/>
    <property type="match status" value="1"/>
</dbReference>
<feature type="region of interest" description="Disordered" evidence="2">
    <location>
        <begin position="1"/>
        <end position="160"/>
    </location>
</feature>
<feature type="compositionally biased region" description="Basic and acidic residues" evidence="2">
    <location>
        <begin position="93"/>
        <end position="112"/>
    </location>
</feature>
<proteinExistence type="predicted"/>
<evidence type="ECO:0000313" key="3">
    <source>
        <dbReference type="EMBL" id="SVA16817.1"/>
    </source>
</evidence>
<dbReference type="EMBL" id="UINC01004783">
    <property type="protein sequence ID" value="SVA16817.1"/>
    <property type="molecule type" value="Genomic_DNA"/>
</dbReference>
<feature type="compositionally biased region" description="Basic and acidic residues" evidence="2">
    <location>
        <begin position="121"/>
        <end position="148"/>
    </location>
</feature>
<sequence>MAETDKIEALEAKAVEEANSPNPQADAPKKNAVAAEPSHIAKMSEYEDLGKAVVKPTDSNPDATKKMKKVSGQAPQKSQGAADAMPKLSGHNTKLENKETKDKDGKEIKEGDLPPALQKAIDAKKDKKDVKESDEKKDDKKKDDAEVRTEDEDKEKKKEIDVKEHVDALIAGEKDLTEEFKAKAATIFEAAIKSKVKEITEELETDYNKKFEQESAKAKSELTEKVDSYLAYVVEEWMKENEIALERGIKGEIAEDFINGLKKLFEDHYIDVPDEKYNVLEDQAGKIEKLEKDLNEQISKNVELNKEVGTKVRDEIQSKVSEDLADTAKEKFAKLAEGIEYSNAKDYQKKLETVKESYFGKKNNEAKENLDDVAADGSVNPDLSNSMAAYSAAISKTKDIKLSIK</sequence>
<keyword evidence="1" id="KW-0175">Coiled coil</keyword>
<reference evidence="3" key="1">
    <citation type="submission" date="2018-05" db="EMBL/GenBank/DDBJ databases">
        <authorList>
            <person name="Lanie J.A."/>
            <person name="Ng W.-L."/>
            <person name="Kazmierczak K.M."/>
            <person name="Andrzejewski T.M."/>
            <person name="Davidsen T.M."/>
            <person name="Wayne K.J."/>
            <person name="Tettelin H."/>
            <person name="Glass J.I."/>
            <person name="Rusch D."/>
            <person name="Podicherti R."/>
            <person name="Tsui H.-C.T."/>
            <person name="Winkler M.E."/>
        </authorList>
    </citation>
    <scope>NUCLEOTIDE SEQUENCE</scope>
</reference>
<feature type="coiled-coil region" evidence="1">
    <location>
        <begin position="277"/>
        <end position="307"/>
    </location>
</feature>
<evidence type="ECO:0000256" key="2">
    <source>
        <dbReference type="SAM" id="MobiDB-lite"/>
    </source>
</evidence>
<gene>
    <name evidence="3" type="ORF">METZ01_LOCUS69671</name>
</gene>